<organism evidence="1 2">
    <name type="scientific">Lactuca virosa</name>
    <dbReference type="NCBI Taxonomy" id="75947"/>
    <lineage>
        <taxon>Eukaryota</taxon>
        <taxon>Viridiplantae</taxon>
        <taxon>Streptophyta</taxon>
        <taxon>Embryophyta</taxon>
        <taxon>Tracheophyta</taxon>
        <taxon>Spermatophyta</taxon>
        <taxon>Magnoliopsida</taxon>
        <taxon>eudicotyledons</taxon>
        <taxon>Gunneridae</taxon>
        <taxon>Pentapetalae</taxon>
        <taxon>asterids</taxon>
        <taxon>campanulids</taxon>
        <taxon>Asterales</taxon>
        <taxon>Asteraceae</taxon>
        <taxon>Cichorioideae</taxon>
        <taxon>Cichorieae</taxon>
        <taxon>Lactucinae</taxon>
        <taxon>Lactuca</taxon>
    </lineage>
</organism>
<dbReference type="AlphaFoldDB" id="A0AAU9NRY3"/>
<comment type="caution">
    <text evidence="1">The sequence shown here is derived from an EMBL/GenBank/DDBJ whole genome shotgun (WGS) entry which is preliminary data.</text>
</comment>
<proteinExistence type="predicted"/>
<dbReference type="EMBL" id="CAKMRJ010005412">
    <property type="protein sequence ID" value="CAH1440592.1"/>
    <property type="molecule type" value="Genomic_DNA"/>
</dbReference>
<dbReference type="GO" id="GO:0006952">
    <property type="term" value="P:defense response"/>
    <property type="evidence" value="ECO:0007669"/>
    <property type="project" value="InterPro"/>
</dbReference>
<dbReference type="InterPro" id="IPR032675">
    <property type="entry name" value="LRR_dom_sf"/>
</dbReference>
<dbReference type="SUPFAM" id="SSF52058">
    <property type="entry name" value="L domain-like"/>
    <property type="match status" value="1"/>
</dbReference>
<evidence type="ECO:0000313" key="2">
    <source>
        <dbReference type="Proteomes" id="UP001157418"/>
    </source>
</evidence>
<sequence length="240" mass="28151">MMHQLLQNMERFIVHQESPHKPWKRSRLWCHEESFKVLKQNKGTENVLGLVLDMRMLEKKKFHASFELKTDALSNMDNLMLLQLNYVQTTGPYENFSEELRWLCMHGFTLKSIPSDLPMDNLVALDMSYSNIESFGIRYSYPQRLQKRQKLLTGFCLEDKRGLRSDVWFSGPKESEIQVYYEFGIFSTIYGVCVEKAPVLKMRCSSELSLKGSPTYQRMAPKFTKREESTLLDTLLLVTH</sequence>
<dbReference type="InterPro" id="IPR044974">
    <property type="entry name" value="Disease_R_plants"/>
</dbReference>
<protein>
    <submittedName>
        <fullName evidence="1">Uncharacterized protein</fullName>
    </submittedName>
</protein>
<dbReference type="PANTHER" id="PTHR11017">
    <property type="entry name" value="LEUCINE-RICH REPEAT-CONTAINING PROTEIN"/>
    <property type="match status" value="1"/>
</dbReference>
<gene>
    <name evidence="1" type="ORF">LVIROSA_LOCUS26717</name>
</gene>
<reference evidence="1 2" key="1">
    <citation type="submission" date="2022-01" db="EMBL/GenBank/DDBJ databases">
        <authorList>
            <person name="Xiong W."/>
            <person name="Schranz E."/>
        </authorList>
    </citation>
    <scope>NUCLEOTIDE SEQUENCE [LARGE SCALE GENOMIC DNA]</scope>
</reference>
<dbReference type="Proteomes" id="UP001157418">
    <property type="component" value="Unassembled WGS sequence"/>
</dbReference>
<keyword evidence="2" id="KW-1185">Reference proteome</keyword>
<name>A0AAU9NRY3_9ASTR</name>
<evidence type="ECO:0000313" key="1">
    <source>
        <dbReference type="EMBL" id="CAH1440592.1"/>
    </source>
</evidence>
<dbReference type="PANTHER" id="PTHR11017:SF313">
    <property type="entry name" value="TIR DOMAIN, P-LOOP CONTAINING NUCLEOSIDE TRIPHOSPHATE HYDROLASE"/>
    <property type="match status" value="1"/>
</dbReference>
<dbReference type="Gene3D" id="3.80.10.10">
    <property type="entry name" value="Ribonuclease Inhibitor"/>
    <property type="match status" value="1"/>
</dbReference>
<accession>A0AAU9NRY3</accession>